<reference evidence="1" key="1">
    <citation type="journal article" date="2014" name="PLoS ONE">
        <title>Transcriptome-Based Identification of ABC Transporters in the Western Tarnished Plant Bug Lygus hesperus.</title>
        <authorList>
            <person name="Hull J.J."/>
            <person name="Chaney K."/>
            <person name="Geib S.M."/>
            <person name="Fabrick J.A."/>
            <person name="Brent C.S."/>
            <person name="Walsh D."/>
            <person name="Lavine L.C."/>
        </authorList>
    </citation>
    <scope>NUCLEOTIDE SEQUENCE</scope>
</reference>
<gene>
    <name evidence="1" type="primary">pol_106</name>
    <name evidence="1" type="ORF">CM83_40831</name>
</gene>
<dbReference type="InterPro" id="IPR043502">
    <property type="entry name" value="DNA/RNA_pol_sf"/>
</dbReference>
<dbReference type="EMBL" id="GBHO01038469">
    <property type="protein sequence ID" value="JAG05135.1"/>
    <property type="molecule type" value="Transcribed_RNA"/>
</dbReference>
<dbReference type="GO" id="GO:0071897">
    <property type="term" value="P:DNA biosynthetic process"/>
    <property type="evidence" value="ECO:0007669"/>
    <property type="project" value="UniProtKB-ARBA"/>
</dbReference>
<reference evidence="1" key="2">
    <citation type="submission" date="2014-07" db="EMBL/GenBank/DDBJ databases">
        <authorList>
            <person name="Hull J."/>
        </authorList>
    </citation>
    <scope>NUCLEOTIDE SEQUENCE</scope>
</reference>
<evidence type="ECO:0000313" key="1">
    <source>
        <dbReference type="EMBL" id="JAG05135.1"/>
    </source>
</evidence>
<name>A0A0A9WJX2_LYGHE</name>
<feature type="non-terminal residue" evidence="1">
    <location>
        <position position="1"/>
    </location>
</feature>
<feature type="non-terminal residue" evidence="1">
    <location>
        <position position="602"/>
    </location>
</feature>
<sequence>LIQLVEDEGKPFPLASNAILNDIYVDDICSGSDDVTSALRLQRELVDLLDLGGFSLRKWSSNHSSLLHAVPADHLNTPLTFSTADHSLKILGIQYDPSNDVFSFSIQPRPIRVTKRGVLSEIGRIYDPLGWVTPLSFYAKHLMQLLWIKGLDWDEVLPPDILKLWNDFVTEIPVLSNVRIPRLIPVTDSTVNKLFGFCDASEKGYSAVLYVTTRIHNVVQPHLLKAKSRVSPLKTLSIPRLELSGAQLLSQLVVSVQPFIQRARIESIQLFTDSTIVISWLRTPPHKLKTFVANRVVDILTVTSPQQWHHVSSSKNPADPASRGLLGDELVKCQLWWTGPDFICEPFTGNCTNKIISSSEYIEELKPQSVDSLHVSTNRRYLLDVLEKYSSLSRAQKVFAYILRFLHNRFCERKDRSIGPLTPKQIQESNLFLIRLTQWNAFRSEINSLKKGSALDSPLRHLSPFIDKDGLLRVGGRLGRAKLPFSSKHPLIIPHNSHYAKMLCDYFHVITLHGGPRVTAALLNRQYWIPSIRKLLRMRIHRCLRCYLPNAEAVTPKMSELPEARIEGQRAFLDVSIDYGGPYTIRESLRRNAPKSKCYLAV</sequence>
<dbReference type="PANTHER" id="PTHR47331:SF4">
    <property type="entry name" value="PEPTIDASE S1 DOMAIN-CONTAINING PROTEIN"/>
    <property type="match status" value="1"/>
</dbReference>
<dbReference type="InterPro" id="IPR008042">
    <property type="entry name" value="Retrotrans_Pao"/>
</dbReference>
<proteinExistence type="predicted"/>
<protein>
    <submittedName>
        <fullName evidence="1">Pro-Pol polyprotein</fullName>
    </submittedName>
</protein>
<dbReference type="SUPFAM" id="SSF56672">
    <property type="entry name" value="DNA/RNA polymerases"/>
    <property type="match status" value="1"/>
</dbReference>
<dbReference type="PANTHER" id="PTHR47331">
    <property type="entry name" value="PHD-TYPE DOMAIN-CONTAINING PROTEIN"/>
    <property type="match status" value="1"/>
</dbReference>
<accession>A0A0A9WJX2</accession>
<organism evidence="1">
    <name type="scientific">Lygus hesperus</name>
    <name type="common">Western plant bug</name>
    <dbReference type="NCBI Taxonomy" id="30085"/>
    <lineage>
        <taxon>Eukaryota</taxon>
        <taxon>Metazoa</taxon>
        <taxon>Ecdysozoa</taxon>
        <taxon>Arthropoda</taxon>
        <taxon>Hexapoda</taxon>
        <taxon>Insecta</taxon>
        <taxon>Pterygota</taxon>
        <taxon>Neoptera</taxon>
        <taxon>Paraneoptera</taxon>
        <taxon>Hemiptera</taxon>
        <taxon>Heteroptera</taxon>
        <taxon>Panheteroptera</taxon>
        <taxon>Cimicomorpha</taxon>
        <taxon>Miridae</taxon>
        <taxon>Mirini</taxon>
        <taxon>Lygus</taxon>
    </lineage>
</organism>
<dbReference type="AlphaFoldDB" id="A0A0A9WJX2"/>
<dbReference type="Pfam" id="PF05380">
    <property type="entry name" value="Peptidase_A17"/>
    <property type="match status" value="1"/>
</dbReference>